<dbReference type="EMBL" id="CP144101">
    <property type="protein sequence ID" value="WWC88533.1"/>
    <property type="molecule type" value="Genomic_DNA"/>
</dbReference>
<gene>
    <name evidence="2" type="ORF">L201_003444</name>
</gene>
<sequence length="247" mass="27337">MGKKTNTYTFYPTDASKASGAEGISLSDLTGPDLSVYWHGKGIYSDIPPTFTVRGKLTKRKMLEAEGSTTSVVSPHFYSQIQGAEIPGTFRKNTLNSNDDAQSRTGLSTLFRRHSGKDKSSNNTGYACYAEIEVLSSDLSHLISCNDIPPQGIDATLEFQRTTKFPWTLSHRPTSGELEIPCQFTKPDKHPYYGKGYVSTRNDDSPLIFPNLKGSLKWAGGEEAKDVNFECAYTEQVFKFATSEDEN</sequence>
<keyword evidence="3" id="KW-1185">Reference proteome</keyword>
<organism evidence="2 3">
    <name type="scientific">Kwoniella dendrophila CBS 6074</name>
    <dbReference type="NCBI Taxonomy" id="1295534"/>
    <lineage>
        <taxon>Eukaryota</taxon>
        <taxon>Fungi</taxon>
        <taxon>Dikarya</taxon>
        <taxon>Basidiomycota</taxon>
        <taxon>Agaricomycotina</taxon>
        <taxon>Tremellomycetes</taxon>
        <taxon>Tremellales</taxon>
        <taxon>Cryptococcaceae</taxon>
        <taxon>Kwoniella</taxon>
    </lineage>
</organism>
<dbReference type="AlphaFoldDB" id="A0AAX4JUH6"/>
<name>A0AAX4JUH6_9TREE</name>
<evidence type="ECO:0000313" key="2">
    <source>
        <dbReference type="EMBL" id="WWC88533.1"/>
    </source>
</evidence>
<evidence type="ECO:0008006" key="4">
    <source>
        <dbReference type="Google" id="ProtNLM"/>
    </source>
</evidence>
<protein>
    <recommendedName>
        <fullName evidence="4">NADH:ubiquinone oxidoreductase intermediate-associated protein 30 domain-containing protein</fullName>
    </recommendedName>
</protein>
<feature type="region of interest" description="Disordered" evidence="1">
    <location>
        <begin position="89"/>
        <end position="121"/>
    </location>
</feature>
<dbReference type="GeneID" id="91094114"/>
<reference evidence="2 3" key="1">
    <citation type="submission" date="2024-01" db="EMBL/GenBank/DDBJ databases">
        <title>Comparative genomics of Cryptococcus and Kwoniella reveals pathogenesis evolution and contrasting modes of karyotype evolution via chromosome fusion or intercentromeric recombination.</title>
        <authorList>
            <person name="Coelho M.A."/>
            <person name="David-Palma M."/>
            <person name="Shea T."/>
            <person name="Bowers K."/>
            <person name="McGinley-Smith S."/>
            <person name="Mohammad A.W."/>
            <person name="Gnirke A."/>
            <person name="Yurkov A.M."/>
            <person name="Nowrousian M."/>
            <person name="Sun S."/>
            <person name="Cuomo C.A."/>
            <person name="Heitman J."/>
        </authorList>
    </citation>
    <scope>NUCLEOTIDE SEQUENCE [LARGE SCALE GENOMIC DNA]</scope>
    <source>
        <strain evidence="2 3">CBS 6074</strain>
    </source>
</reference>
<dbReference type="Proteomes" id="UP001355207">
    <property type="component" value="Chromosome 4"/>
</dbReference>
<proteinExistence type="predicted"/>
<accession>A0AAX4JUH6</accession>
<feature type="compositionally biased region" description="Polar residues" evidence="1">
    <location>
        <begin position="91"/>
        <end position="108"/>
    </location>
</feature>
<evidence type="ECO:0000256" key="1">
    <source>
        <dbReference type="SAM" id="MobiDB-lite"/>
    </source>
</evidence>
<evidence type="ECO:0000313" key="3">
    <source>
        <dbReference type="Proteomes" id="UP001355207"/>
    </source>
</evidence>
<dbReference type="RefSeq" id="XP_066075296.1">
    <property type="nucleotide sequence ID" value="XM_066219199.1"/>
</dbReference>